<proteinExistence type="inferred from homology"/>
<feature type="active site" evidence="3">
    <location>
        <position position="90"/>
    </location>
</feature>
<dbReference type="SMART" id="SM01116">
    <property type="entry name" value="Cyanate_lyase"/>
    <property type="match status" value="1"/>
</dbReference>
<dbReference type="PANTHER" id="PTHR34186:SF2">
    <property type="entry name" value="CYANATE HYDRATASE"/>
    <property type="match status" value="1"/>
</dbReference>
<sequence length="146" mass="16099">MNKVEMTEAIVVAKAAKGVQWQEIAAVIGRSDVWTTSACLGQNTMSAEEAQQVCDFLGLGPEVVTALQVFPTKGFGPTIPTDPLLYRFFEICFVYGPTIKEIINEKVGDGIMSAIDFTMDIDKVEDPKGDRVKIVMNGKFLGYKKW</sequence>
<dbReference type="Pfam" id="PF21291">
    <property type="entry name" value="CYNS_N"/>
    <property type="match status" value="1"/>
</dbReference>
<comment type="catalytic activity">
    <reaction evidence="3">
        <text>cyanate + hydrogencarbonate + 3 H(+) = NH4(+) + 2 CO2</text>
        <dbReference type="Rhea" id="RHEA:11120"/>
        <dbReference type="ChEBI" id="CHEBI:15378"/>
        <dbReference type="ChEBI" id="CHEBI:16526"/>
        <dbReference type="ChEBI" id="CHEBI:17544"/>
        <dbReference type="ChEBI" id="CHEBI:28938"/>
        <dbReference type="ChEBI" id="CHEBI:29195"/>
        <dbReference type="EC" id="4.2.1.104"/>
    </reaction>
</comment>
<reference evidence="5 6" key="1">
    <citation type="submission" date="2020-04" db="EMBL/GenBank/DDBJ databases">
        <title>Genome sequencing of novel species.</title>
        <authorList>
            <person name="Heo J."/>
            <person name="Kim S.-J."/>
            <person name="Kim J.-S."/>
            <person name="Hong S.-B."/>
            <person name="Kwon S.-W."/>
        </authorList>
    </citation>
    <scope>NUCLEOTIDE SEQUENCE [LARGE SCALE GENOMIC DNA]</scope>
    <source>
        <strain evidence="5 6">CJU-R4</strain>
    </source>
</reference>
<dbReference type="Pfam" id="PF02560">
    <property type="entry name" value="Cyanate_lyase"/>
    <property type="match status" value="1"/>
</dbReference>
<dbReference type="EC" id="4.2.1.104" evidence="3"/>
<dbReference type="GO" id="GO:0003677">
    <property type="term" value="F:DNA binding"/>
    <property type="evidence" value="ECO:0007669"/>
    <property type="project" value="InterPro"/>
</dbReference>
<feature type="active site" evidence="3">
    <location>
        <position position="113"/>
    </location>
</feature>
<dbReference type="SUPFAM" id="SSF47413">
    <property type="entry name" value="lambda repressor-like DNA-binding domains"/>
    <property type="match status" value="1"/>
</dbReference>
<dbReference type="NCBIfam" id="NF002773">
    <property type="entry name" value="PRK02866.1"/>
    <property type="match status" value="1"/>
</dbReference>
<organism evidence="5 6">
    <name type="scientific">Spirosoma rhododendri</name>
    <dbReference type="NCBI Taxonomy" id="2728024"/>
    <lineage>
        <taxon>Bacteria</taxon>
        <taxon>Pseudomonadati</taxon>
        <taxon>Bacteroidota</taxon>
        <taxon>Cytophagia</taxon>
        <taxon>Cytophagales</taxon>
        <taxon>Cytophagaceae</taxon>
        <taxon>Spirosoma</taxon>
    </lineage>
</organism>
<evidence type="ECO:0000256" key="2">
    <source>
        <dbReference type="ARBA" id="ARBA00023239"/>
    </source>
</evidence>
<dbReference type="InterPro" id="IPR010982">
    <property type="entry name" value="Lambda_DNA-bd_dom_sf"/>
</dbReference>
<dbReference type="EMBL" id="CP051677">
    <property type="protein sequence ID" value="QJD77780.1"/>
    <property type="molecule type" value="Genomic_DNA"/>
</dbReference>
<dbReference type="Gene3D" id="1.10.260.40">
    <property type="entry name" value="lambda repressor-like DNA-binding domains"/>
    <property type="match status" value="1"/>
</dbReference>
<dbReference type="Gene3D" id="3.30.1160.10">
    <property type="entry name" value="Cyanate lyase, C-terminal domain"/>
    <property type="match status" value="1"/>
</dbReference>
<dbReference type="AlphaFoldDB" id="A0A7L5DQ00"/>
<dbReference type="NCBIfam" id="TIGR00673">
    <property type="entry name" value="cynS"/>
    <property type="match status" value="1"/>
</dbReference>
<dbReference type="InterPro" id="IPR036581">
    <property type="entry name" value="Cyanate_lyase_C_sf"/>
</dbReference>
<feature type="active site" evidence="3">
    <location>
        <position position="87"/>
    </location>
</feature>
<evidence type="ECO:0000256" key="3">
    <source>
        <dbReference type="HAMAP-Rule" id="MF_00535"/>
    </source>
</evidence>
<comment type="function">
    <text evidence="1 3">Catalyzes the reaction of cyanate with bicarbonate to produce ammonia and carbon dioxide.</text>
</comment>
<dbReference type="GO" id="GO:0008824">
    <property type="term" value="F:cyanate hydratase activity"/>
    <property type="evidence" value="ECO:0007669"/>
    <property type="project" value="UniProtKB-UniRule"/>
</dbReference>
<keyword evidence="6" id="KW-1185">Reference proteome</keyword>
<evidence type="ECO:0000313" key="6">
    <source>
        <dbReference type="Proteomes" id="UP000501128"/>
    </source>
</evidence>
<dbReference type="SUPFAM" id="SSF55234">
    <property type="entry name" value="Cyanase C-terminal domain"/>
    <property type="match status" value="1"/>
</dbReference>
<dbReference type="PIRSF" id="PIRSF001263">
    <property type="entry name" value="Cyanate_hydratas"/>
    <property type="match status" value="1"/>
</dbReference>
<dbReference type="Proteomes" id="UP000501128">
    <property type="component" value="Chromosome"/>
</dbReference>
<gene>
    <name evidence="3 5" type="primary">cynS</name>
    <name evidence="5" type="ORF">HH216_04590</name>
</gene>
<accession>A0A7L5DQ00</accession>
<dbReference type="InterPro" id="IPR048564">
    <property type="entry name" value="CYNS_N"/>
</dbReference>
<keyword evidence="2 3" id="KW-0456">Lyase</keyword>
<evidence type="ECO:0000256" key="1">
    <source>
        <dbReference type="ARBA" id="ARBA00003561"/>
    </source>
</evidence>
<dbReference type="PRINTS" id="PR01693">
    <property type="entry name" value="CYANASE"/>
</dbReference>
<name>A0A7L5DQ00_9BACT</name>
<dbReference type="InterPro" id="IPR008076">
    <property type="entry name" value="Cyanase"/>
</dbReference>
<evidence type="ECO:0000259" key="4">
    <source>
        <dbReference type="SMART" id="SM01116"/>
    </source>
</evidence>
<dbReference type="PANTHER" id="PTHR34186">
    <property type="entry name" value="CYANATE HYDRATASE"/>
    <property type="match status" value="1"/>
</dbReference>
<dbReference type="KEGG" id="srho:HH216_04590"/>
<feature type="domain" description="Cyanate lyase C-terminal" evidence="4">
    <location>
        <begin position="74"/>
        <end position="146"/>
    </location>
</feature>
<dbReference type="InterPro" id="IPR003712">
    <property type="entry name" value="Cyanate_lyase_C"/>
</dbReference>
<dbReference type="RefSeq" id="WP_169549724.1">
    <property type="nucleotide sequence ID" value="NZ_CP051677.1"/>
</dbReference>
<dbReference type="CDD" id="cd00559">
    <property type="entry name" value="Cyanase_C"/>
    <property type="match status" value="1"/>
</dbReference>
<dbReference type="HAMAP" id="MF_00535">
    <property type="entry name" value="Cyanate_hydrat"/>
    <property type="match status" value="1"/>
</dbReference>
<evidence type="ECO:0000313" key="5">
    <source>
        <dbReference type="EMBL" id="QJD77780.1"/>
    </source>
</evidence>
<protein>
    <recommendedName>
        <fullName evidence="3">Cyanate hydratase</fullName>
        <shortName evidence="3">Cyanase</shortName>
        <ecNumber evidence="3">4.2.1.104</ecNumber>
    </recommendedName>
    <alternativeName>
        <fullName evidence="3">Cyanate hydrolase</fullName>
    </alternativeName>
    <alternativeName>
        <fullName evidence="3">Cyanate lyase</fullName>
    </alternativeName>
</protein>
<comment type="similarity">
    <text evidence="3">Belongs to the cyanase family.</text>
</comment>